<comment type="subcellular location">
    <subcellularLocation>
        <location evidence="1">Cell membrane</location>
        <topology evidence="1">Multi-pass membrane protein</topology>
    </subcellularLocation>
</comment>
<dbReference type="Pfam" id="PF00892">
    <property type="entry name" value="EamA"/>
    <property type="match status" value="1"/>
</dbReference>
<keyword evidence="3" id="KW-0813">Transport</keyword>
<evidence type="ECO:0000256" key="5">
    <source>
        <dbReference type="ARBA" id="ARBA00022692"/>
    </source>
</evidence>
<dbReference type="InterPro" id="IPR037185">
    <property type="entry name" value="EmrE-like"/>
</dbReference>
<evidence type="ECO:0000256" key="1">
    <source>
        <dbReference type="ARBA" id="ARBA00004651"/>
    </source>
</evidence>
<feature type="transmembrane region" description="Helical" evidence="8">
    <location>
        <begin position="64"/>
        <end position="85"/>
    </location>
</feature>
<dbReference type="InterPro" id="IPR000620">
    <property type="entry name" value="EamA_dom"/>
</dbReference>
<feature type="domain" description="EamA" evidence="9">
    <location>
        <begin position="3"/>
        <end position="137"/>
    </location>
</feature>
<evidence type="ECO:0000313" key="10">
    <source>
        <dbReference type="EMBL" id="OQS03255.1"/>
    </source>
</evidence>
<dbReference type="NCBIfam" id="TIGR00688">
    <property type="entry name" value="rarD"/>
    <property type="match status" value="1"/>
</dbReference>
<feature type="transmembrane region" description="Helical" evidence="8">
    <location>
        <begin position="91"/>
        <end position="116"/>
    </location>
</feature>
<comment type="caution">
    <text evidence="10">The sequence shown here is derived from an EMBL/GenBank/DDBJ whole genome shotgun (WGS) entry which is preliminary data.</text>
</comment>
<comment type="similarity">
    <text evidence="2">Belongs to the EamA transporter family.</text>
</comment>
<evidence type="ECO:0000256" key="6">
    <source>
        <dbReference type="ARBA" id="ARBA00022989"/>
    </source>
</evidence>
<protein>
    <submittedName>
        <fullName evidence="10">Membrane protein</fullName>
    </submittedName>
</protein>
<name>A0A1V9ZZ03_9STRA</name>
<feature type="transmembrane region" description="Helical" evidence="8">
    <location>
        <begin position="123"/>
        <end position="141"/>
    </location>
</feature>
<evidence type="ECO:0000256" key="2">
    <source>
        <dbReference type="ARBA" id="ARBA00007362"/>
    </source>
</evidence>
<dbReference type="EMBL" id="JNBS01000950">
    <property type="protein sequence ID" value="OQS03255.1"/>
    <property type="molecule type" value="Genomic_DNA"/>
</dbReference>
<dbReference type="SUPFAM" id="SSF103481">
    <property type="entry name" value="Multidrug resistance efflux transporter EmrE"/>
    <property type="match status" value="2"/>
</dbReference>
<organism evidence="10 11">
    <name type="scientific">Thraustotheca clavata</name>
    <dbReference type="NCBI Taxonomy" id="74557"/>
    <lineage>
        <taxon>Eukaryota</taxon>
        <taxon>Sar</taxon>
        <taxon>Stramenopiles</taxon>
        <taxon>Oomycota</taxon>
        <taxon>Saprolegniomycetes</taxon>
        <taxon>Saprolegniales</taxon>
        <taxon>Achlyaceae</taxon>
        <taxon>Thraustotheca</taxon>
    </lineage>
</organism>
<keyword evidence="4" id="KW-1003">Cell membrane</keyword>
<feature type="transmembrane region" description="Helical" evidence="8">
    <location>
        <begin position="5"/>
        <end position="22"/>
    </location>
</feature>
<dbReference type="PANTHER" id="PTHR22911">
    <property type="entry name" value="ACYL-MALONYL CONDENSING ENZYME-RELATED"/>
    <property type="match status" value="1"/>
</dbReference>
<dbReference type="AlphaFoldDB" id="A0A1V9ZZ03"/>
<evidence type="ECO:0000256" key="4">
    <source>
        <dbReference type="ARBA" id="ARBA00022475"/>
    </source>
</evidence>
<dbReference type="Proteomes" id="UP000243217">
    <property type="component" value="Unassembled WGS sequence"/>
</dbReference>
<sequence length="315" mass="35231">MEPGVLYALVAFITWGLYPLYWKQLNGIPDMQLAMHRIVWSFVLLSIVMTFKRQWTEFYRGIKSWRILGLYTMSSIFIFTNWYLLVWAINAGYIVETSLGVFINPLINVMFGVLIFKEKLFPWQWVSVALVCSGVVVCAVAYGKLPWIALTMAITFALYGLIKKQAPLSALHGMTLETIILLLPALVYLIYVECKGTGAFGHVSALMDCLLIGGGVVTIYPLLCFAAAAQLIPLSLLGILQYIQPTLQFLLGILAYGEPLSMFQLIGFILVWAALVTYTVDGLVRSRRDHKEVISVQTPVSEASDVPFTRVEQAV</sequence>
<proteinExistence type="inferred from homology"/>
<feature type="transmembrane region" description="Helical" evidence="8">
    <location>
        <begin position="203"/>
        <end position="229"/>
    </location>
</feature>
<keyword evidence="11" id="KW-1185">Reference proteome</keyword>
<feature type="transmembrane region" description="Helical" evidence="8">
    <location>
        <begin position="262"/>
        <end position="284"/>
    </location>
</feature>
<keyword evidence="6 8" id="KW-1133">Transmembrane helix</keyword>
<accession>A0A1V9ZZ03</accession>
<gene>
    <name evidence="10" type="ORF">THRCLA_04450</name>
</gene>
<keyword evidence="5 8" id="KW-0812">Transmembrane</keyword>
<evidence type="ECO:0000259" key="9">
    <source>
        <dbReference type="Pfam" id="PF00892"/>
    </source>
</evidence>
<dbReference type="InterPro" id="IPR004626">
    <property type="entry name" value="RarD"/>
</dbReference>
<evidence type="ECO:0000256" key="3">
    <source>
        <dbReference type="ARBA" id="ARBA00022448"/>
    </source>
</evidence>
<dbReference type="GO" id="GO:0005886">
    <property type="term" value="C:plasma membrane"/>
    <property type="evidence" value="ECO:0007669"/>
    <property type="project" value="UniProtKB-SubCell"/>
</dbReference>
<evidence type="ECO:0000256" key="8">
    <source>
        <dbReference type="SAM" id="Phobius"/>
    </source>
</evidence>
<keyword evidence="7 8" id="KW-0472">Membrane</keyword>
<reference evidence="10 11" key="1">
    <citation type="journal article" date="2014" name="Genome Biol. Evol.">
        <title>The secreted proteins of Achlya hypogyna and Thraustotheca clavata identify the ancestral oomycete secretome and reveal gene acquisitions by horizontal gene transfer.</title>
        <authorList>
            <person name="Misner I."/>
            <person name="Blouin N."/>
            <person name="Leonard G."/>
            <person name="Richards T.A."/>
            <person name="Lane C.E."/>
        </authorList>
    </citation>
    <scope>NUCLEOTIDE SEQUENCE [LARGE SCALE GENOMIC DNA]</scope>
    <source>
        <strain evidence="10 11">ATCC 34112</strain>
    </source>
</reference>
<feature type="transmembrane region" description="Helical" evidence="8">
    <location>
        <begin position="34"/>
        <end position="52"/>
    </location>
</feature>
<feature type="transmembrane region" description="Helical" evidence="8">
    <location>
        <begin position="174"/>
        <end position="191"/>
    </location>
</feature>
<evidence type="ECO:0000313" key="11">
    <source>
        <dbReference type="Proteomes" id="UP000243217"/>
    </source>
</evidence>
<evidence type="ECO:0000256" key="7">
    <source>
        <dbReference type="ARBA" id="ARBA00023136"/>
    </source>
</evidence>
<dbReference type="PANTHER" id="PTHR22911:SF137">
    <property type="entry name" value="SOLUTE CARRIER FAMILY 35 MEMBER G2-RELATED"/>
    <property type="match status" value="1"/>
</dbReference>
<dbReference type="OrthoDB" id="64403at2759"/>